<evidence type="ECO:0000256" key="1">
    <source>
        <dbReference type="SAM" id="MobiDB-lite"/>
    </source>
</evidence>
<accession>A0ABP0BV72</accession>
<feature type="region of interest" description="Disordered" evidence="1">
    <location>
        <begin position="180"/>
        <end position="208"/>
    </location>
</feature>
<comment type="caution">
    <text evidence="2">The sequence shown here is derived from an EMBL/GenBank/DDBJ whole genome shotgun (WGS) entry which is preliminary data.</text>
</comment>
<evidence type="ECO:0000313" key="2">
    <source>
        <dbReference type="EMBL" id="CAK7223582.1"/>
    </source>
</evidence>
<evidence type="ECO:0000313" key="3">
    <source>
        <dbReference type="Proteomes" id="UP001642406"/>
    </source>
</evidence>
<name>A0ABP0BV72_9PEZI</name>
<protein>
    <recommendedName>
        <fullName evidence="4">Biotrophy-associated secreted protein 2</fullName>
    </recommendedName>
</protein>
<dbReference type="EMBL" id="CAWUHC010000044">
    <property type="protein sequence ID" value="CAK7223582.1"/>
    <property type="molecule type" value="Genomic_DNA"/>
</dbReference>
<dbReference type="Proteomes" id="UP001642406">
    <property type="component" value="Unassembled WGS sequence"/>
</dbReference>
<organism evidence="2 3">
    <name type="scientific">Sporothrix bragantina</name>
    <dbReference type="NCBI Taxonomy" id="671064"/>
    <lineage>
        <taxon>Eukaryota</taxon>
        <taxon>Fungi</taxon>
        <taxon>Dikarya</taxon>
        <taxon>Ascomycota</taxon>
        <taxon>Pezizomycotina</taxon>
        <taxon>Sordariomycetes</taxon>
        <taxon>Sordariomycetidae</taxon>
        <taxon>Ophiostomatales</taxon>
        <taxon>Ophiostomataceae</taxon>
        <taxon>Sporothrix</taxon>
    </lineage>
</organism>
<keyword evidence="3" id="KW-1185">Reference proteome</keyword>
<reference evidence="2 3" key="1">
    <citation type="submission" date="2024-01" db="EMBL/GenBank/DDBJ databases">
        <authorList>
            <person name="Allen C."/>
            <person name="Tagirdzhanova G."/>
        </authorList>
    </citation>
    <scope>NUCLEOTIDE SEQUENCE [LARGE SCALE GENOMIC DNA]</scope>
</reference>
<gene>
    <name evidence="2" type="ORF">SBRCBS47491_005257</name>
</gene>
<evidence type="ECO:0008006" key="4">
    <source>
        <dbReference type="Google" id="ProtNLM"/>
    </source>
</evidence>
<sequence length="369" mass="34931">MAYAALVMAAPSPITPDPNGDKNVGNGQGLQFITGGCLSTADCSQAVVQSCCAFIAGGASTGICSGADVGNVNGKAGCGFGDGGSATTTASSGTASVAATTSSSGATSDQCTVDTSLAGSQSVGLGNAQQFITGQCFSAADCASGCCVQQASGPALCKAQIVTEEAGLTCDFSCSGSTTTTATTSTSDAVSSPAADTASTSSTDSTGTCSVDTTLAGSQNVGTGAGTQFITGQCFSPADCASGCCVLQSNGISLCKAQLVTTQAGLSCDSTCSGSTSSSSTSSSSNAGTTAAAATTGAAGSAQCTVDTSLAGSQNVGTGSATQFITGQCFSSADCASGCCVEQASGAALCKAQLVTTQAGLSCDFTCAA</sequence>
<proteinExistence type="predicted"/>